<feature type="transmembrane region" description="Helical" evidence="6">
    <location>
        <begin position="386"/>
        <end position="408"/>
    </location>
</feature>
<feature type="domain" description="ABC3 transporter permease C-terminal" evidence="7">
    <location>
        <begin position="675"/>
        <end position="783"/>
    </location>
</feature>
<feature type="transmembrane region" description="Helical" evidence="6">
    <location>
        <begin position="244"/>
        <end position="263"/>
    </location>
</feature>
<feature type="transmembrane region" description="Helical" evidence="6">
    <location>
        <begin position="473"/>
        <end position="491"/>
    </location>
</feature>
<accession>A0ABZ2PQA7</accession>
<sequence>MITWAVASFRRRMTAALGVLLAVFVGVLITTATAQVMAAAGPQPPERLQGASLVVAGERATNVLGQAGDRSAWGGDRLAQLTQQIRSIPGITDVVADRSFLAQIVTPSGALPTEDPQVTGHGWSSTSLAPYRLISGEQPQQASEIALGQEFGASVGERVKLRTARGDVEVKVVGTTDGPGVYFDDATATQFAPAANLLGIQITDQSAAASVQEVAAQFGGEVVTDRSALQDDSVAKSRYLSSQFLTALALASLVVSLFVVAVTSKFTVDERTQEFGLLRATGALPKQLRRVVMLEAALLGTVGSVAGAAAGVLATVPLAAMLRSWGILPADLGVTVAWPTALATAVGGIAIAVIGAAISAVSASRVSPLAAMRPESTRPRKGHGRLRTLGGTALAALVVIEVVAGRTVPALDSVLMAIVIALTSAIAAACLAAVLVPRLARILLWLPCRIRPSAPLMVASAEVATNPRRSGSIAAPAIIAAALAILTSGFIPTMRIAYPAETAGQLQGQSVVVSDADYLTADQVSQVYKKYDVVRVGLSSRARLVVPGSTVALPITTLPSAAEPTGFEVPRYLAEENGWRTGDPVTLVMADGTAIDPRITTIVNELRGEHPGVSLSEGLIRSHDPSAVADEVFVRSSSVQTSVEPPAGTHVTDAITWSSTRYDKDLTLLNRYVMTFIAVAVSYAVLATTITIAMSMRHRKTQVRTLAHSGATKRQISGVVVIEAAVAGTCGVLLGALCTLLPLHEMAAGLSNTTGSPVGVHLDWVQASMVPLAIVSMMGVTASAMSFRRGPASNK</sequence>
<organism evidence="8 9">
    <name type="scientific">Rhodococcus sovatensis</name>
    <dbReference type="NCBI Taxonomy" id="1805840"/>
    <lineage>
        <taxon>Bacteria</taxon>
        <taxon>Bacillati</taxon>
        <taxon>Actinomycetota</taxon>
        <taxon>Actinomycetes</taxon>
        <taxon>Mycobacteriales</taxon>
        <taxon>Nocardiaceae</taxon>
        <taxon>Rhodococcus</taxon>
    </lineage>
</organism>
<feature type="transmembrane region" description="Helical" evidence="6">
    <location>
        <begin position="764"/>
        <end position="787"/>
    </location>
</feature>
<feature type="transmembrane region" description="Helical" evidence="6">
    <location>
        <begin position="342"/>
        <end position="366"/>
    </location>
</feature>
<dbReference type="EMBL" id="CP147846">
    <property type="protein sequence ID" value="WXG69896.1"/>
    <property type="molecule type" value="Genomic_DNA"/>
</dbReference>
<dbReference type="RefSeq" id="WP_338890955.1">
    <property type="nucleotide sequence ID" value="NZ_CP147846.1"/>
</dbReference>
<comment type="subcellular location">
    <subcellularLocation>
        <location evidence="1">Cell membrane</location>
        <topology evidence="1">Multi-pass membrane protein</topology>
    </subcellularLocation>
</comment>
<dbReference type="PANTHER" id="PTHR30287">
    <property type="entry name" value="MEMBRANE COMPONENT OF PREDICTED ABC SUPERFAMILY METABOLITE UPTAKE TRANSPORTER"/>
    <property type="match status" value="1"/>
</dbReference>
<dbReference type="PANTHER" id="PTHR30287:SF1">
    <property type="entry name" value="INNER MEMBRANE PROTEIN"/>
    <property type="match status" value="1"/>
</dbReference>
<feature type="transmembrane region" description="Helical" evidence="6">
    <location>
        <begin position="414"/>
        <end position="436"/>
    </location>
</feature>
<feature type="transmembrane region" description="Helical" evidence="6">
    <location>
        <begin position="672"/>
        <end position="695"/>
    </location>
</feature>
<evidence type="ECO:0000256" key="6">
    <source>
        <dbReference type="SAM" id="Phobius"/>
    </source>
</evidence>
<proteinExistence type="predicted"/>
<gene>
    <name evidence="8" type="ORF">WDS16_04940</name>
</gene>
<protein>
    <submittedName>
        <fullName evidence="8">FtsX-like permease family protein</fullName>
    </submittedName>
</protein>
<name>A0ABZ2PQA7_9NOCA</name>
<keyword evidence="3 6" id="KW-0812">Transmembrane</keyword>
<feature type="domain" description="ABC3 transporter permease C-terminal" evidence="7">
    <location>
        <begin position="248"/>
        <end position="368"/>
    </location>
</feature>
<evidence type="ECO:0000313" key="9">
    <source>
        <dbReference type="Proteomes" id="UP001432000"/>
    </source>
</evidence>
<keyword evidence="2" id="KW-1003">Cell membrane</keyword>
<feature type="transmembrane region" description="Helical" evidence="6">
    <location>
        <begin position="716"/>
        <end position="744"/>
    </location>
</feature>
<dbReference type="Pfam" id="PF02687">
    <property type="entry name" value="FtsX"/>
    <property type="match status" value="2"/>
</dbReference>
<reference evidence="8 9" key="1">
    <citation type="submission" date="2024-03" db="EMBL/GenBank/DDBJ databases">
        <title>Natural products discovery in diverse microorganisms through a two-stage MS feature dereplication strategy.</title>
        <authorList>
            <person name="Zhang R."/>
        </authorList>
    </citation>
    <scope>NUCLEOTIDE SEQUENCE [LARGE SCALE GENOMIC DNA]</scope>
    <source>
        <strain evidence="8 9">18930</strain>
    </source>
</reference>
<feature type="transmembrane region" description="Helical" evidence="6">
    <location>
        <begin position="296"/>
        <end position="322"/>
    </location>
</feature>
<evidence type="ECO:0000256" key="1">
    <source>
        <dbReference type="ARBA" id="ARBA00004651"/>
    </source>
</evidence>
<keyword evidence="9" id="KW-1185">Reference proteome</keyword>
<evidence type="ECO:0000256" key="5">
    <source>
        <dbReference type="ARBA" id="ARBA00023136"/>
    </source>
</evidence>
<dbReference type="InterPro" id="IPR003838">
    <property type="entry name" value="ABC3_permease_C"/>
</dbReference>
<dbReference type="Proteomes" id="UP001432000">
    <property type="component" value="Chromosome"/>
</dbReference>
<evidence type="ECO:0000256" key="4">
    <source>
        <dbReference type="ARBA" id="ARBA00022989"/>
    </source>
</evidence>
<evidence type="ECO:0000259" key="7">
    <source>
        <dbReference type="Pfam" id="PF02687"/>
    </source>
</evidence>
<evidence type="ECO:0000256" key="2">
    <source>
        <dbReference type="ARBA" id="ARBA00022475"/>
    </source>
</evidence>
<dbReference type="InterPro" id="IPR038766">
    <property type="entry name" value="Membrane_comp_ABC_pdt"/>
</dbReference>
<keyword evidence="4 6" id="KW-1133">Transmembrane helix</keyword>
<evidence type="ECO:0000256" key="3">
    <source>
        <dbReference type="ARBA" id="ARBA00022692"/>
    </source>
</evidence>
<keyword evidence="5 6" id="KW-0472">Membrane</keyword>
<evidence type="ECO:0000313" key="8">
    <source>
        <dbReference type="EMBL" id="WXG69896.1"/>
    </source>
</evidence>